<protein>
    <recommendedName>
        <fullName evidence="3">rRNA biogenesis protein rrp5</fullName>
    </recommendedName>
</protein>
<dbReference type="AlphaFoldDB" id="F5RN41"/>
<sequence length="109" mass="11892">MKIPAVNRKEVISMREENEAIAELIGVLHRLVNVLEEFVQSSEGEEPLPTEKTEAPTLEEVRAVLAKLSVEGHSAAVKSLIAKFGANKLSDIAPEQYAALLKEAERIGT</sequence>
<keyword evidence="2" id="KW-1185">Reference proteome</keyword>
<name>F5RN41_9FIRM</name>
<accession>F5RN41</accession>
<reference evidence="1 2" key="1">
    <citation type="submission" date="2011-04" db="EMBL/GenBank/DDBJ databases">
        <authorList>
            <person name="Muzny D."/>
            <person name="Qin X."/>
            <person name="Deng J."/>
            <person name="Jiang H."/>
            <person name="Liu Y."/>
            <person name="Qu J."/>
            <person name="Song X.-Z."/>
            <person name="Zhang L."/>
            <person name="Thornton R."/>
            <person name="Coyle M."/>
            <person name="Francisco L."/>
            <person name="Jackson L."/>
            <person name="Javaid M."/>
            <person name="Korchina V."/>
            <person name="Kovar C."/>
            <person name="Mata R."/>
            <person name="Mathew T."/>
            <person name="Ngo R."/>
            <person name="Nguyen L."/>
            <person name="Nguyen N."/>
            <person name="Okwuonu G."/>
            <person name="Ongeri F."/>
            <person name="Pham C."/>
            <person name="Simmons D."/>
            <person name="Wilczek-Boney K."/>
            <person name="Hale W."/>
            <person name="Jakkamsetti A."/>
            <person name="Pham P."/>
            <person name="Ruth R."/>
            <person name="San Lucas F."/>
            <person name="Warren J."/>
            <person name="Zhang J."/>
            <person name="Zhao Z."/>
            <person name="Zhou C."/>
            <person name="Zhu D."/>
            <person name="Lee S."/>
            <person name="Bess C."/>
            <person name="Blankenburg K."/>
            <person name="Forbes L."/>
            <person name="Fu Q."/>
            <person name="Gubbala S."/>
            <person name="Hirani K."/>
            <person name="Jayaseelan J.C."/>
            <person name="Lara F."/>
            <person name="Munidasa M."/>
            <person name="Palculict T."/>
            <person name="Patil S."/>
            <person name="Pu L.-L."/>
            <person name="Saada N."/>
            <person name="Tang L."/>
            <person name="Weissenberger G."/>
            <person name="Zhu Y."/>
            <person name="Hemphill L."/>
            <person name="Shang Y."/>
            <person name="Youmans B."/>
            <person name="Ayvaz T."/>
            <person name="Ross M."/>
            <person name="Santibanez J."/>
            <person name="Aqrawi P."/>
            <person name="Gross S."/>
            <person name="Joshi V."/>
            <person name="Fowler G."/>
            <person name="Nazareth L."/>
            <person name="Reid J."/>
            <person name="Worley K."/>
            <person name="Petrosino J."/>
            <person name="Highlander S."/>
            <person name="Gibbs R."/>
        </authorList>
    </citation>
    <scope>NUCLEOTIDE SEQUENCE [LARGE SCALE GENOMIC DNA]</scope>
    <source>
        <strain evidence="1 2">DSM 2778</strain>
    </source>
</reference>
<evidence type="ECO:0000313" key="2">
    <source>
        <dbReference type="Proteomes" id="UP000004067"/>
    </source>
</evidence>
<dbReference type="Proteomes" id="UP000004067">
    <property type="component" value="Unassembled WGS sequence"/>
</dbReference>
<dbReference type="eggNOG" id="ENOG5033ATR">
    <property type="taxonomic scope" value="Bacteria"/>
</dbReference>
<organism evidence="1 2">
    <name type="scientific">Centipeda periodontii DSM 2778</name>
    <dbReference type="NCBI Taxonomy" id="888060"/>
    <lineage>
        <taxon>Bacteria</taxon>
        <taxon>Bacillati</taxon>
        <taxon>Bacillota</taxon>
        <taxon>Negativicutes</taxon>
        <taxon>Selenomonadales</taxon>
        <taxon>Selenomonadaceae</taxon>
        <taxon>Centipeda</taxon>
    </lineage>
</organism>
<dbReference type="STRING" id="888060.HMPREF9081_1677"/>
<dbReference type="HOGENOM" id="CLU_138436_3_0_9"/>
<dbReference type="EMBL" id="AFHQ01000037">
    <property type="protein sequence ID" value="EGK59364.1"/>
    <property type="molecule type" value="Genomic_DNA"/>
</dbReference>
<proteinExistence type="predicted"/>
<gene>
    <name evidence="1" type="ORF">HMPREF9081_1677</name>
</gene>
<evidence type="ECO:0000313" key="1">
    <source>
        <dbReference type="EMBL" id="EGK59364.1"/>
    </source>
</evidence>
<comment type="caution">
    <text evidence="1">The sequence shown here is derived from an EMBL/GenBank/DDBJ whole genome shotgun (WGS) entry which is preliminary data.</text>
</comment>
<evidence type="ECO:0008006" key="3">
    <source>
        <dbReference type="Google" id="ProtNLM"/>
    </source>
</evidence>